<feature type="domain" description="Aldehyde dehydrogenase" evidence="5">
    <location>
        <begin position="12"/>
        <end position="465"/>
    </location>
</feature>
<dbReference type="eggNOG" id="COG1012">
    <property type="taxonomic scope" value="Bacteria"/>
</dbReference>
<evidence type="ECO:0000256" key="4">
    <source>
        <dbReference type="RuleBase" id="RU003345"/>
    </source>
</evidence>
<dbReference type="InterPro" id="IPR016162">
    <property type="entry name" value="Ald_DH_N"/>
</dbReference>
<dbReference type="EMBL" id="AGEG01000002">
    <property type="protein sequence ID" value="EHR38039.1"/>
    <property type="molecule type" value="Genomic_DNA"/>
</dbReference>
<dbReference type="PROSITE" id="PS00687">
    <property type="entry name" value="ALDEHYDE_DEHYDR_GLU"/>
    <property type="match status" value="1"/>
</dbReference>
<dbReference type="Gene3D" id="3.40.605.10">
    <property type="entry name" value="Aldehyde Dehydrogenase, Chain A, domain 1"/>
    <property type="match status" value="1"/>
</dbReference>
<dbReference type="InterPro" id="IPR016161">
    <property type="entry name" value="Ald_DH/histidinol_DH"/>
</dbReference>
<dbReference type="PANTHER" id="PTHR42804:SF1">
    <property type="entry name" value="ALDEHYDE DEHYDROGENASE-RELATED"/>
    <property type="match status" value="1"/>
</dbReference>
<name>H3NGY4_9LACT</name>
<evidence type="ECO:0000259" key="5">
    <source>
        <dbReference type="Pfam" id="PF00171"/>
    </source>
</evidence>
<keyword evidence="2 4" id="KW-0560">Oxidoreductase</keyword>
<feature type="active site" evidence="3">
    <location>
        <position position="244"/>
    </location>
</feature>
<evidence type="ECO:0000313" key="6">
    <source>
        <dbReference type="EMBL" id="EHR38039.1"/>
    </source>
</evidence>
<dbReference type="AlphaFoldDB" id="H3NGY4"/>
<evidence type="ECO:0000256" key="2">
    <source>
        <dbReference type="ARBA" id="ARBA00023002"/>
    </source>
</evidence>
<dbReference type="Pfam" id="PF00171">
    <property type="entry name" value="Aldedh"/>
    <property type="match status" value="1"/>
</dbReference>
<dbReference type="STRING" id="883113.HMPREF9708_00123"/>
<gene>
    <name evidence="6" type="ORF">HMPREF9708_00123</name>
</gene>
<dbReference type="RefSeq" id="WP_006307988.1">
    <property type="nucleotide sequence ID" value="NZ_JH601133.1"/>
</dbReference>
<dbReference type="OrthoDB" id="9762913at2"/>
<dbReference type="CDD" id="cd07138">
    <property type="entry name" value="ALDH_CddD_SSP0762"/>
    <property type="match status" value="1"/>
</dbReference>
<dbReference type="PATRIC" id="fig|883113.3.peg.120"/>
<comment type="similarity">
    <text evidence="1 4">Belongs to the aldehyde dehydrogenase family.</text>
</comment>
<dbReference type="FunFam" id="3.40.605.10:FF:000007">
    <property type="entry name" value="NAD/NADP-dependent betaine aldehyde dehydrogenase"/>
    <property type="match status" value="1"/>
</dbReference>
<evidence type="ECO:0000313" key="7">
    <source>
        <dbReference type="Proteomes" id="UP000006190"/>
    </source>
</evidence>
<keyword evidence="7" id="KW-1185">Reference proteome</keyword>
<dbReference type="Proteomes" id="UP000006190">
    <property type="component" value="Unassembled WGS sequence"/>
</dbReference>
<dbReference type="InterPro" id="IPR015590">
    <property type="entry name" value="Aldehyde_DH_dom"/>
</dbReference>
<comment type="caution">
    <text evidence="6">The sequence shown here is derived from an EMBL/GenBank/DDBJ whole genome shotgun (WGS) entry which is preliminary data.</text>
</comment>
<protein>
    <recommendedName>
        <fullName evidence="5">Aldehyde dehydrogenase domain-containing protein</fullName>
    </recommendedName>
</protein>
<dbReference type="HOGENOM" id="CLU_005391_0_2_9"/>
<dbReference type="GO" id="GO:0016620">
    <property type="term" value="F:oxidoreductase activity, acting on the aldehyde or oxo group of donors, NAD or NADP as acceptor"/>
    <property type="evidence" value="ECO:0007669"/>
    <property type="project" value="InterPro"/>
</dbReference>
<dbReference type="PANTHER" id="PTHR42804">
    <property type="entry name" value="ALDEHYDE DEHYDROGENASE"/>
    <property type="match status" value="1"/>
</dbReference>
<organism evidence="6 7">
    <name type="scientific">Facklamia languida CCUG 37842</name>
    <dbReference type="NCBI Taxonomy" id="883113"/>
    <lineage>
        <taxon>Bacteria</taxon>
        <taxon>Bacillati</taxon>
        <taxon>Bacillota</taxon>
        <taxon>Bacilli</taxon>
        <taxon>Lactobacillales</taxon>
        <taxon>Aerococcaceae</taxon>
        <taxon>Facklamia</taxon>
    </lineage>
</organism>
<evidence type="ECO:0000256" key="1">
    <source>
        <dbReference type="ARBA" id="ARBA00009986"/>
    </source>
</evidence>
<dbReference type="InterPro" id="IPR016163">
    <property type="entry name" value="Ald_DH_C"/>
</dbReference>
<sequence length="469" mass="50769">MKTYQLYINGKWQDASSQEKREVLNPTTEAAIAQVQMANPEDVDQAVSAAKAAFPAWNQLPRQERANYLQKIADGIRERQDDLIDSIVQELGSSRSYVAYQQVLRSAEELEASIQASEAIDFEQTIDNSTIIKEGFGVVAAICPWNFPLNQIQRKMTPALLAGNTMVVKPATETPGAAMILAEIIDQVGLPAGVFNLITGSGAETGDYLAGHPDVRLISFTGSTQVGKRLYDKAKTSVKKLVLELGGKSPLVLLPEGDIDLAVKTALDTLTYNSGQICTALSRLIVPNQLVAQVEQVARDYLDSLKMGDPDQEDTVIGPLVSAKQQATVLKYIEEGLASGGRIVSNPKPCPDQGFYVTPTIFSGITNEMPIAREEIFGPVLVIIGYETPEEALEIANDTPYGLSGAVVGPDQAALDFARQMRTGNIIINGAGQHHFAPFGGYRESGLGRERGAYGIEDYLEVKAIFHPK</sequence>
<evidence type="ECO:0000256" key="3">
    <source>
        <dbReference type="PROSITE-ProRule" id="PRU10007"/>
    </source>
</evidence>
<proteinExistence type="inferred from homology"/>
<reference evidence="6 7" key="1">
    <citation type="submission" date="2012-01" db="EMBL/GenBank/DDBJ databases">
        <title>The Genome Sequence of Facklamia languida CCUG 37842.</title>
        <authorList>
            <consortium name="The Broad Institute Genome Sequencing Platform"/>
            <person name="Earl A."/>
            <person name="Ward D."/>
            <person name="Feldgarden M."/>
            <person name="Gevers D."/>
            <person name="Huys G."/>
            <person name="Young S.K."/>
            <person name="Zeng Q."/>
            <person name="Gargeya S."/>
            <person name="Fitzgerald M."/>
            <person name="Haas B."/>
            <person name="Abouelleil A."/>
            <person name="Alvarado L."/>
            <person name="Arachchi H.M."/>
            <person name="Berlin A."/>
            <person name="Chapman S.B."/>
            <person name="Gearin G."/>
            <person name="Goldberg J."/>
            <person name="Griggs A."/>
            <person name="Gujja S."/>
            <person name="Hansen M."/>
            <person name="Heiman D."/>
            <person name="Howarth C."/>
            <person name="Larimer J."/>
            <person name="Lui A."/>
            <person name="MacDonald P.J.P."/>
            <person name="McCowen C."/>
            <person name="Montmayeur A."/>
            <person name="Murphy C."/>
            <person name="Neiman D."/>
            <person name="Pearson M."/>
            <person name="Priest M."/>
            <person name="Roberts A."/>
            <person name="Saif S."/>
            <person name="Shea T."/>
            <person name="Sisk P."/>
            <person name="Stolte C."/>
            <person name="Sykes S."/>
            <person name="Wortman J."/>
            <person name="Nusbaum C."/>
            <person name="Birren B."/>
        </authorList>
    </citation>
    <scope>NUCLEOTIDE SEQUENCE [LARGE SCALE GENOMIC DNA]</scope>
    <source>
        <strain evidence="6 7">CCUG 37842</strain>
    </source>
</reference>
<dbReference type="InterPro" id="IPR029510">
    <property type="entry name" value="Ald_DH_CS_GLU"/>
</dbReference>
<accession>H3NGY4</accession>
<dbReference type="SUPFAM" id="SSF53720">
    <property type="entry name" value="ALDH-like"/>
    <property type="match status" value="1"/>
</dbReference>
<dbReference type="Gene3D" id="3.40.309.10">
    <property type="entry name" value="Aldehyde Dehydrogenase, Chain A, domain 2"/>
    <property type="match status" value="1"/>
</dbReference>